<organism evidence="3 4">
    <name type="scientific">Bordetella genomosp. 12</name>
    <dbReference type="NCBI Taxonomy" id="463035"/>
    <lineage>
        <taxon>Bacteria</taxon>
        <taxon>Pseudomonadati</taxon>
        <taxon>Pseudomonadota</taxon>
        <taxon>Betaproteobacteria</taxon>
        <taxon>Burkholderiales</taxon>
        <taxon>Alcaligenaceae</taxon>
        <taxon>Bordetella</taxon>
    </lineage>
</organism>
<dbReference type="OrthoDB" id="1100567at2"/>
<dbReference type="RefSeq" id="WP_094815550.1">
    <property type="nucleotide sequence ID" value="NZ_NEVU01000003.1"/>
</dbReference>
<dbReference type="InterPro" id="IPR012373">
    <property type="entry name" value="Ferrdict_sens_TM"/>
</dbReference>
<dbReference type="Pfam" id="PF16220">
    <property type="entry name" value="DUF4880"/>
    <property type="match status" value="1"/>
</dbReference>
<gene>
    <name evidence="3" type="ORF">CAL22_17770</name>
</gene>
<dbReference type="Pfam" id="PF04773">
    <property type="entry name" value="FecR"/>
    <property type="match status" value="1"/>
</dbReference>
<dbReference type="PANTHER" id="PTHR30273:SF2">
    <property type="entry name" value="PROTEIN FECR"/>
    <property type="match status" value="1"/>
</dbReference>
<evidence type="ECO:0000259" key="2">
    <source>
        <dbReference type="Pfam" id="PF16220"/>
    </source>
</evidence>
<evidence type="ECO:0000259" key="1">
    <source>
        <dbReference type="Pfam" id="PF04773"/>
    </source>
</evidence>
<dbReference type="GO" id="GO:0016989">
    <property type="term" value="F:sigma factor antagonist activity"/>
    <property type="evidence" value="ECO:0007669"/>
    <property type="project" value="TreeGrafter"/>
</dbReference>
<protein>
    <submittedName>
        <fullName evidence="3">Iron dicitrate transport regulator FecR</fullName>
    </submittedName>
</protein>
<dbReference type="InterPro" id="IPR032623">
    <property type="entry name" value="FecR_N"/>
</dbReference>
<comment type="caution">
    <text evidence="3">The sequence shown here is derived from an EMBL/GenBank/DDBJ whole genome shotgun (WGS) entry which is preliminary data.</text>
</comment>
<evidence type="ECO:0000313" key="3">
    <source>
        <dbReference type="EMBL" id="OZI71649.1"/>
    </source>
</evidence>
<keyword evidence="4" id="KW-1185">Reference proteome</keyword>
<proteinExistence type="predicted"/>
<feature type="domain" description="FecR N-terminal" evidence="2">
    <location>
        <begin position="20"/>
        <end position="59"/>
    </location>
</feature>
<dbReference type="PANTHER" id="PTHR30273">
    <property type="entry name" value="PERIPLASMIC SIGNAL SENSOR AND SIGMA FACTOR ACTIVATOR FECR-RELATED"/>
    <property type="match status" value="1"/>
</dbReference>
<dbReference type="Gene3D" id="2.60.120.1440">
    <property type="match status" value="1"/>
</dbReference>
<dbReference type="AlphaFoldDB" id="A0A261VC28"/>
<name>A0A261VC28_9BORD</name>
<feature type="domain" description="FecR protein" evidence="1">
    <location>
        <begin position="118"/>
        <end position="213"/>
    </location>
</feature>
<dbReference type="PIRSF" id="PIRSF018266">
    <property type="entry name" value="FecR"/>
    <property type="match status" value="1"/>
</dbReference>
<dbReference type="Proteomes" id="UP000216429">
    <property type="component" value="Unassembled WGS sequence"/>
</dbReference>
<dbReference type="EMBL" id="NEVU01000003">
    <property type="protein sequence ID" value="OZI71649.1"/>
    <property type="molecule type" value="Genomic_DNA"/>
</dbReference>
<reference evidence="4" key="1">
    <citation type="submission" date="2017-05" db="EMBL/GenBank/DDBJ databases">
        <title>Complete and WGS of Bordetella genogroups.</title>
        <authorList>
            <person name="Spilker T."/>
            <person name="Lipuma J."/>
        </authorList>
    </citation>
    <scope>NUCLEOTIDE SEQUENCE [LARGE SCALE GENOMIC DNA]</scope>
    <source>
        <strain evidence="4">AU6712</strain>
    </source>
</reference>
<sequence length="325" mass="35503">MSDTARPPASPRPIDPGVMRQAAEWIAQLWSDDASEQDQRACERWRARHPDHEQAWQRLIAFEAKLGSVPPDAARLALHQPLANGRRRALRALSLGALVLGTGYVVHRSDTWQRATADHRTATGEIQALTLPDGTQIVLATDTALDVRYSGTERLLVLRAGEILVATAPDNHQPARPFRVSTRHGTVQALGTRFTVREDADAARVAVFEGAVEIRAGGPVVRVDAGQGTRFTQYAVDAPAPVSEQAAAWAQGVLIADNMRLDALLAELGRYRKGLLRCDPAVGGLRVSGVFSLRDTDRALHNLTRALPVDVIYRTRYWVSVRAAS</sequence>
<accession>A0A261VC28</accession>
<dbReference type="InterPro" id="IPR006860">
    <property type="entry name" value="FecR"/>
</dbReference>
<evidence type="ECO:0000313" key="4">
    <source>
        <dbReference type="Proteomes" id="UP000216429"/>
    </source>
</evidence>